<sequence>MLKPDEVERRLPVWVALSELFLDAEFDEIACRYVAERLRCSGFGLQELEDILRDEVAPAFLPNFLVAGEWSGWSPEAVRDIVLSHLEKQSNRPRLPVILRRRWRQWTMEPVARDWEKVKATLISVSAS</sequence>
<dbReference type="InterPro" id="IPR055507">
    <property type="entry name" value="DUF7079"/>
</dbReference>
<protein>
    <recommendedName>
        <fullName evidence="1">DUF7079 domain-containing protein</fullName>
    </recommendedName>
</protein>
<dbReference type="Proteomes" id="UP000199365">
    <property type="component" value="Unassembled WGS sequence"/>
</dbReference>
<evidence type="ECO:0000313" key="2">
    <source>
        <dbReference type="EMBL" id="SDR43185.1"/>
    </source>
</evidence>
<evidence type="ECO:0000259" key="1">
    <source>
        <dbReference type="Pfam" id="PF23296"/>
    </source>
</evidence>
<reference evidence="3" key="1">
    <citation type="submission" date="2016-10" db="EMBL/GenBank/DDBJ databases">
        <authorList>
            <person name="Varghese N."/>
            <person name="Submissions S."/>
        </authorList>
    </citation>
    <scope>NUCLEOTIDE SEQUENCE [LARGE SCALE GENOMIC DNA]</scope>
    <source>
        <strain evidence="3">DUS833</strain>
    </source>
</reference>
<dbReference type="EMBL" id="FNKX01000002">
    <property type="protein sequence ID" value="SDR43185.1"/>
    <property type="molecule type" value="Genomic_DNA"/>
</dbReference>
<gene>
    <name evidence="2" type="ORF">SAMN05445850_3900</name>
</gene>
<dbReference type="RefSeq" id="WP_090806099.1">
    <property type="nucleotide sequence ID" value="NZ_FNKX01000002.1"/>
</dbReference>
<organism evidence="2 3">
    <name type="scientific">Paraburkholderia tuberum</name>
    <dbReference type="NCBI Taxonomy" id="157910"/>
    <lineage>
        <taxon>Bacteria</taxon>
        <taxon>Pseudomonadati</taxon>
        <taxon>Pseudomonadota</taxon>
        <taxon>Betaproteobacteria</taxon>
        <taxon>Burkholderiales</taxon>
        <taxon>Burkholderiaceae</taxon>
        <taxon>Paraburkholderia</taxon>
    </lineage>
</organism>
<feature type="domain" description="DUF7079" evidence="1">
    <location>
        <begin position="8"/>
        <end position="120"/>
    </location>
</feature>
<dbReference type="Pfam" id="PF23296">
    <property type="entry name" value="DUF7079"/>
    <property type="match status" value="1"/>
</dbReference>
<evidence type="ECO:0000313" key="3">
    <source>
        <dbReference type="Proteomes" id="UP000199365"/>
    </source>
</evidence>
<dbReference type="AlphaFoldDB" id="A0A1H1IZP2"/>
<accession>A0A1H1IZP2</accession>
<keyword evidence="3" id="KW-1185">Reference proteome</keyword>
<proteinExistence type="predicted"/>
<name>A0A1H1IZP2_9BURK</name>